<proteinExistence type="predicted"/>
<reference evidence="1" key="1">
    <citation type="submission" date="2023-04" db="EMBL/GenBank/DDBJ databases">
        <title>Draft Genome sequencing of Naganishia species isolated from polar environments using Oxford Nanopore Technology.</title>
        <authorList>
            <person name="Leo P."/>
            <person name="Venkateswaran K."/>
        </authorList>
    </citation>
    <scope>NUCLEOTIDE SEQUENCE</scope>
    <source>
        <strain evidence="1">MNA-CCFEE 5262</strain>
    </source>
</reference>
<evidence type="ECO:0000313" key="2">
    <source>
        <dbReference type="Proteomes" id="UP001230649"/>
    </source>
</evidence>
<dbReference type="EMBL" id="JASBWS010000029">
    <property type="protein sequence ID" value="KAJ9109557.1"/>
    <property type="molecule type" value="Genomic_DNA"/>
</dbReference>
<comment type="caution">
    <text evidence="1">The sequence shown here is derived from an EMBL/GenBank/DDBJ whole genome shotgun (WGS) entry which is preliminary data.</text>
</comment>
<accession>A0ACC2WEQ9</accession>
<keyword evidence="2" id="KW-1185">Reference proteome</keyword>
<dbReference type="Proteomes" id="UP001230649">
    <property type="component" value="Unassembled WGS sequence"/>
</dbReference>
<protein>
    <submittedName>
        <fullName evidence="1">Uncharacterized protein</fullName>
    </submittedName>
</protein>
<organism evidence="1 2">
    <name type="scientific">Naganishia adeliensis</name>
    <dbReference type="NCBI Taxonomy" id="92952"/>
    <lineage>
        <taxon>Eukaryota</taxon>
        <taxon>Fungi</taxon>
        <taxon>Dikarya</taxon>
        <taxon>Basidiomycota</taxon>
        <taxon>Agaricomycotina</taxon>
        <taxon>Tremellomycetes</taxon>
        <taxon>Filobasidiales</taxon>
        <taxon>Filobasidiaceae</taxon>
        <taxon>Naganishia</taxon>
    </lineage>
</organism>
<gene>
    <name evidence="1" type="ORF">QFC20_003303</name>
</gene>
<evidence type="ECO:0000313" key="1">
    <source>
        <dbReference type="EMBL" id="KAJ9109557.1"/>
    </source>
</evidence>
<name>A0ACC2WEQ9_9TREE</name>
<sequence length="274" mass="29429">MERVNARLAVEVAKESRRKGVGYDEYKKELKRQLADAQSALVKKHKCHPLATALAPPLIHLPIFLLLSLTIRQAAALATPPPIDLSSSLDEAVPTSAYAAFANEHVGWLTSLVEPDPGLVIPFGIGLMAFANVEVMQSWRKDVSSSATNTTKTPTTTPTKPGSPSSSGKIKPNFGRISPTAKRTTSIIQHEHAPGNMSPGEARKRDVDLQAGTMRQRVVGNVMRILAVVTVGIAAEVPAAVAIYWFTSTGYTLVQNIALGYLDRRNGAKSVADN</sequence>